<dbReference type="GO" id="GO:0016747">
    <property type="term" value="F:acyltransferase activity, transferring groups other than amino-acyl groups"/>
    <property type="evidence" value="ECO:0007669"/>
    <property type="project" value="InterPro"/>
</dbReference>
<protein>
    <submittedName>
        <fullName evidence="3">Acyltransferase</fullName>
    </submittedName>
</protein>
<sequence>MISNIQFMRAFAAMNVVFFHALGMALAKKMNVTALATFEGWGANGVDVFFVISGFIMAYTVHERQKTARDFITSRLVRVVPFYWLITTITLGLAIAMPRLFADLHLSTEYVISSYAFTSMSVGYQYPLLSVGWTLEYEMLFYILFAAGLLLGRQRGAMLFSSAALAALAMMGALDWIAVEFCMGVGCYLIYRLGSKRNFRHWLLIHISGWILLLLSAIVDFQVHRAIVWGLPATIILLSSLFIAQNSNKTIIMIGDASYSIYLTHLFVLGFWFTFFERFFPIINGDAAVFVTVVVSCFAGVLAWRYIEIPITRWARERLNALNRAAPRPTSIA</sequence>
<name>A0A418PY52_9SPHN</name>
<dbReference type="InterPro" id="IPR002656">
    <property type="entry name" value="Acyl_transf_3_dom"/>
</dbReference>
<feature type="transmembrane region" description="Helical" evidence="1">
    <location>
        <begin position="287"/>
        <end position="307"/>
    </location>
</feature>
<dbReference type="PANTHER" id="PTHR23028">
    <property type="entry name" value="ACETYLTRANSFERASE"/>
    <property type="match status" value="1"/>
</dbReference>
<comment type="caution">
    <text evidence="3">The sequence shown here is derived from an EMBL/GenBank/DDBJ whole genome shotgun (WGS) entry which is preliminary data.</text>
</comment>
<evidence type="ECO:0000256" key="1">
    <source>
        <dbReference type="SAM" id="Phobius"/>
    </source>
</evidence>
<feature type="transmembrane region" description="Helical" evidence="1">
    <location>
        <begin position="203"/>
        <end position="221"/>
    </location>
</feature>
<keyword evidence="4" id="KW-1185">Reference proteome</keyword>
<keyword evidence="1" id="KW-1133">Transmembrane helix</keyword>
<dbReference type="RefSeq" id="WP_119533670.1">
    <property type="nucleotide sequence ID" value="NZ_QXTF01000004.1"/>
</dbReference>
<reference evidence="3 4" key="1">
    <citation type="submission" date="2018-09" db="EMBL/GenBank/DDBJ databases">
        <title>Sphingomonas sp. DAC4.</title>
        <authorList>
            <person name="Seo T."/>
        </authorList>
    </citation>
    <scope>NUCLEOTIDE SEQUENCE [LARGE SCALE GENOMIC DNA]</scope>
    <source>
        <strain evidence="3 4">DAC4</strain>
    </source>
</reference>
<dbReference type="Pfam" id="PF01757">
    <property type="entry name" value="Acyl_transf_3"/>
    <property type="match status" value="1"/>
</dbReference>
<dbReference type="AlphaFoldDB" id="A0A418PY52"/>
<evidence type="ECO:0000259" key="2">
    <source>
        <dbReference type="Pfam" id="PF01757"/>
    </source>
</evidence>
<feature type="transmembrane region" description="Helical" evidence="1">
    <location>
        <begin position="163"/>
        <end position="191"/>
    </location>
</feature>
<feature type="transmembrane region" description="Helical" evidence="1">
    <location>
        <begin position="43"/>
        <end position="61"/>
    </location>
</feature>
<gene>
    <name evidence="3" type="ORF">D3M59_10685</name>
</gene>
<dbReference type="EMBL" id="QXTF01000004">
    <property type="protein sequence ID" value="RIX27014.1"/>
    <property type="molecule type" value="Genomic_DNA"/>
</dbReference>
<evidence type="ECO:0000313" key="4">
    <source>
        <dbReference type="Proteomes" id="UP000285023"/>
    </source>
</evidence>
<keyword evidence="3" id="KW-0012">Acyltransferase</keyword>
<dbReference type="GO" id="GO:0016020">
    <property type="term" value="C:membrane"/>
    <property type="evidence" value="ECO:0007669"/>
    <property type="project" value="TreeGrafter"/>
</dbReference>
<feature type="transmembrane region" description="Helical" evidence="1">
    <location>
        <begin position="82"/>
        <end position="101"/>
    </location>
</feature>
<accession>A0A418PY52</accession>
<dbReference type="GO" id="GO:0000271">
    <property type="term" value="P:polysaccharide biosynthetic process"/>
    <property type="evidence" value="ECO:0007669"/>
    <property type="project" value="TreeGrafter"/>
</dbReference>
<feature type="transmembrane region" description="Helical" evidence="1">
    <location>
        <begin position="133"/>
        <end position="151"/>
    </location>
</feature>
<dbReference type="PANTHER" id="PTHR23028:SF131">
    <property type="entry name" value="BLR2367 PROTEIN"/>
    <property type="match status" value="1"/>
</dbReference>
<feature type="transmembrane region" description="Helical" evidence="1">
    <location>
        <begin position="257"/>
        <end position="275"/>
    </location>
</feature>
<dbReference type="InterPro" id="IPR050879">
    <property type="entry name" value="Acyltransferase_3"/>
</dbReference>
<evidence type="ECO:0000313" key="3">
    <source>
        <dbReference type="EMBL" id="RIX27014.1"/>
    </source>
</evidence>
<proteinExistence type="predicted"/>
<feature type="transmembrane region" description="Helical" evidence="1">
    <location>
        <begin position="107"/>
        <end position="126"/>
    </location>
</feature>
<keyword evidence="1" id="KW-0812">Transmembrane</keyword>
<keyword evidence="1" id="KW-0472">Membrane</keyword>
<feature type="transmembrane region" description="Helical" evidence="1">
    <location>
        <begin position="227"/>
        <end position="245"/>
    </location>
</feature>
<organism evidence="3 4">
    <name type="scientific">Sphingomonas edaphi</name>
    <dbReference type="NCBI Taxonomy" id="2315689"/>
    <lineage>
        <taxon>Bacteria</taxon>
        <taxon>Pseudomonadati</taxon>
        <taxon>Pseudomonadota</taxon>
        <taxon>Alphaproteobacteria</taxon>
        <taxon>Sphingomonadales</taxon>
        <taxon>Sphingomonadaceae</taxon>
        <taxon>Sphingomonas</taxon>
    </lineage>
</organism>
<keyword evidence="3" id="KW-0808">Transferase</keyword>
<feature type="domain" description="Acyltransferase 3" evidence="2">
    <location>
        <begin position="4"/>
        <end position="298"/>
    </location>
</feature>
<dbReference type="Proteomes" id="UP000285023">
    <property type="component" value="Unassembled WGS sequence"/>
</dbReference>